<evidence type="ECO:0000256" key="2">
    <source>
        <dbReference type="ARBA" id="ARBA00008655"/>
    </source>
</evidence>
<evidence type="ECO:0000259" key="8">
    <source>
        <dbReference type="SMART" id="SM00563"/>
    </source>
</evidence>
<comment type="catalytic activity">
    <reaction evidence="7">
        <text>a 1-acyl-sn-glycero-3-phosphate + an acyl-CoA = a 1,2-diacyl-sn-glycero-3-phosphate + CoA</text>
        <dbReference type="Rhea" id="RHEA:19709"/>
        <dbReference type="ChEBI" id="CHEBI:57287"/>
        <dbReference type="ChEBI" id="CHEBI:57970"/>
        <dbReference type="ChEBI" id="CHEBI:58342"/>
        <dbReference type="ChEBI" id="CHEBI:58608"/>
        <dbReference type="EC" id="2.3.1.51"/>
    </reaction>
</comment>
<evidence type="ECO:0000256" key="6">
    <source>
        <dbReference type="ARBA" id="ARBA00023315"/>
    </source>
</evidence>
<feature type="domain" description="Phospholipid/glycerol acyltransferase" evidence="8">
    <location>
        <begin position="73"/>
        <end position="187"/>
    </location>
</feature>
<gene>
    <name evidence="9" type="ORF">COJ15_32950</name>
</gene>
<keyword evidence="5 7" id="KW-0443">Lipid metabolism</keyword>
<evidence type="ECO:0000256" key="3">
    <source>
        <dbReference type="ARBA" id="ARBA00022516"/>
    </source>
</evidence>
<comment type="similarity">
    <text evidence="2 7">Belongs to the 1-acyl-sn-glycerol-3-phosphate acyltransferase family.</text>
</comment>
<comment type="domain">
    <text evidence="7">The HXXXXD motif is essential for acyltransferase activity and may constitute the binding site for the phosphate moiety of the glycerol-3-phosphate.</text>
</comment>
<keyword evidence="7" id="KW-1208">Phospholipid metabolism</keyword>
<keyword evidence="4 7" id="KW-0808">Transferase</keyword>
<comment type="pathway">
    <text evidence="1">Lipid metabolism.</text>
</comment>
<evidence type="ECO:0000313" key="9">
    <source>
        <dbReference type="EMBL" id="PFJ29075.1"/>
    </source>
</evidence>
<evidence type="ECO:0000256" key="5">
    <source>
        <dbReference type="ARBA" id="ARBA00023098"/>
    </source>
</evidence>
<dbReference type="AlphaFoldDB" id="A0A9X6WI13"/>
<accession>A0A9X6WI13</accession>
<dbReference type="CDD" id="cd07989">
    <property type="entry name" value="LPLAT_AGPAT-like"/>
    <property type="match status" value="1"/>
</dbReference>
<dbReference type="GO" id="GO:0006654">
    <property type="term" value="P:phosphatidic acid biosynthetic process"/>
    <property type="evidence" value="ECO:0007669"/>
    <property type="project" value="TreeGrafter"/>
</dbReference>
<proteinExistence type="inferred from homology"/>
<keyword evidence="6 7" id="KW-0012">Acyltransferase</keyword>
<dbReference type="EMBL" id="NUVX01000081">
    <property type="protein sequence ID" value="PFJ29075.1"/>
    <property type="molecule type" value="Genomic_DNA"/>
</dbReference>
<evidence type="ECO:0000313" key="10">
    <source>
        <dbReference type="Proteomes" id="UP000224003"/>
    </source>
</evidence>
<keyword evidence="7" id="KW-0594">Phospholipid biosynthesis</keyword>
<dbReference type="EC" id="2.3.1.51" evidence="7"/>
<dbReference type="Pfam" id="PF01553">
    <property type="entry name" value="Acyltransferase"/>
    <property type="match status" value="1"/>
</dbReference>
<dbReference type="InterPro" id="IPR004552">
    <property type="entry name" value="AGP_acyltrans"/>
</dbReference>
<dbReference type="Proteomes" id="UP000224003">
    <property type="component" value="Unassembled WGS sequence"/>
</dbReference>
<protein>
    <recommendedName>
        <fullName evidence="7">1-acyl-sn-glycerol-3-phosphate acyltransferase</fullName>
        <ecNumber evidence="7">2.3.1.51</ecNumber>
    </recommendedName>
</protein>
<sequence length="238" mass="26676">MRTIRLYSYLFGYIALNLSKIRQAEKLHAEGKQKESYRLIDTVAEKGIKKIIKIVGARTTIKGLENISHDETYLFVGNHQSNMDIPLVYACIPRKPTFIAKKEMKNIPLLGRVMKAKGCIFLDRNNPRNAIKSINEGVELLKSGENLVLFPEGTRSKGPKMNEFKAGGLKLALKSGVKIVPVTIKNSYMLMEKNNGKVKPADVEIIFSEPIDVSNCKDAVTLSADIQKIIEKNLRDSE</sequence>
<evidence type="ECO:0000256" key="7">
    <source>
        <dbReference type="RuleBase" id="RU361267"/>
    </source>
</evidence>
<evidence type="ECO:0000256" key="4">
    <source>
        <dbReference type="ARBA" id="ARBA00022679"/>
    </source>
</evidence>
<evidence type="ECO:0000256" key="1">
    <source>
        <dbReference type="ARBA" id="ARBA00005189"/>
    </source>
</evidence>
<comment type="caution">
    <text evidence="9">The sequence shown here is derived from an EMBL/GenBank/DDBJ whole genome shotgun (WGS) entry which is preliminary data.</text>
</comment>
<dbReference type="GO" id="GO:0016020">
    <property type="term" value="C:membrane"/>
    <property type="evidence" value="ECO:0007669"/>
    <property type="project" value="InterPro"/>
</dbReference>
<name>A0A9X6WI13_BACTU</name>
<dbReference type="PANTHER" id="PTHR10434">
    <property type="entry name" value="1-ACYL-SN-GLYCEROL-3-PHOSPHATE ACYLTRANSFERASE"/>
    <property type="match status" value="1"/>
</dbReference>
<dbReference type="SUPFAM" id="SSF69593">
    <property type="entry name" value="Glycerol-3-phosphate (1)-acyltransferase"/>
    <property type="match status" value="1"/>
</dbReference>
<dbReference type="PANTHER" id="PTHR10434:SF64">
    <property type="entry name" value="1-ACYL-SN-GLYCEROL-3-PHOSPHATE ACYLTRANSFERASE-RELATED"/>
    <property type="match status" value="1"/>
</dbReference>
<dbReference type="NCBIfam" id="TIGR00530">
    <property type="entry name" value="AGP_acyltrn"/>
    <property type="match status" value="1"/>
</dbReference>
<keyword evidence="3 7" id="KW-0444">Lipid biosynthesis</keyword>
<dbReference type="GO" id="GO:0003841">
    <property type="term" value="F:1-acylglycerol-3-phosphate O-acyltransferase activity"/>
    <property type="evidence" value="ECO:0007669"/>
    <property type="project" value="UniProtKB-UniRule"/>
</dbReference>
<organism evidence="9 10">
    <name type="scientific">Bacillus thuringiensis</name>
    <dbReference type="NCBI Taxonomy" id="1428"/>
    <lineage>
        <taxon>Bacteria</taxon>
        <taxon>Bacillati</taxon>
        <taxon>Bacillota</taxon>
        <taxon>Bacilli</taxon>
        <taxon>Bacillales</taxon>
        <taxon>Bacillaceae</taxon>
        <taxon>Bacillus</taxon>
        <taxon>Bacillus cereus group</taxon>
    </lineage>
</organism>
<reference evidence="9 10" key="1">
    <citation type="submission" date="2017-09" db="EMBL/GenBank/DDBJ databases">
        <title>Large-scale bioinformatics analysis of Bacillus genomes uncovers conserved roles of natural products in bacterial physiology.</title>
        <authorList>
            <consortium name="Agbiome Team Llc"/>
            <person name="Bleich R.M."/>
            <person name="Grubbs K.J."/>
            <person name="Santa Maria K.C."/>
            <person name="Allen S.E."/>
            <person name="Farag S."/>
            <person name="Shank E.A."/>
            <person name="Bowers A."/>
        </authorList>
    </citation>
    <scope>NUCLEOTIDE SEQUENCE [LARGE SCALE GENOMIC DNA]</scope>
    <source>
        <strain evidence="9 10">AFS085496</strain>
    </source>
</reference>
<dbReference type="InterPro" id="IPR002123">
    <property type="entry name" value="Plipid/glycerol_acylTrfase"/>
</dbReference>
<dbReference type="RefSeq" id="WP_098517761.1">
    <property type="nucleotide sequence ID" value="NZ_NUVX01000081.1"/>
</dbReference>
<dbReference type="SMART" id="SM00563">
    <property type="entry name" value="PlsC"/>
    <property type="match status" value="1"/>
</dbReference>